<name>A0ABD3SWF5_9LAMI</name>
<reference evidence="2 3" key="1">
    <citation type="submission" date="2024-12" db="EMBL/GenBank/DDBJ databases">
        <title>The unique morphological basis and parallel evolutionary history of personate flowers in Penstemon.</title>
        <authorList>
            <person name="Depatie T.H."/>
            <person name="Wessinger C.A."/>
        </authorList>
    </citation>
    <scope>NUCLEOTIDE SEQUENCE [LARGE SCALE GENOMIC DNA]</scope>
    <source>
        <strain evidence="2">WTNN_2</strain>
        <tissue evidence="2">Leaf</tissue>
    </source>
</reference>
<organism evidence="2 3">
    <name type="scientific">Penstemon smallii</name>
    <dbReference type="NCBI Taxonomy" id="265156"/>
    <lineage>
        <taxon>Eukaryota</taxon>
        <taxon>Viridiplantae</taxon>
        <taxon>Streptophyta</taxon>
        <taxon>Embryophyta</taxon>
        <taxon>Tracheophyta</taxon>
        <taxon>Spermatophyta</taxon>
        <taxon>Magnoliopsida</taxon>
        <taxon>eudicotyledons</taxon>
        <taxon>Gunneridae</taxon>
        <taxon>Pentapetalae</taxon>
        <taxon>asterids</taxon>
        <taxon>lamiids</taxon>
        <taxon>Lamiales</taxon>
        <taxon>Plantaginaceae</taxon>
        <taxon>Cheloneae</taxon>
        <taxon>Penstemon</taxon>
    </lineage>
</organism>
<feature type="transmembrane region" description="Helical" evidence="1">
    <location>
        <begin position="123"/>
        <end position="144"/>
    </location>
</feature>
<keyword evidence="1" id="KW-1133">Transmembrane helix</keyword>
<evidence type="ECO:0000313" key="2">
    <source>
        <dbReference type="EMBL" id="KAL3828947.1"/>
    </source>
</evidence>
<proteinExistence type="predicted"/>
<protein>
    <submittedName>
        <fullName evidence="2">Uncharacterized protein</fullName>
    </submittedName>
</protein>
<keyword evidence="1" id="KW-0812">Transmembrane</keyword>
<accession>A0ABD3SWF5</accession>
<gene>
    <name evidence="2" type="ORF">ACJIZ3_017749</name>
</gene>
<dbReference type="Proteomes" id="UP001634393">
    <property type="component" value="Unassembled WGS sequence"/>
</dbReference>
<feature type="transmembrane region" description="Helical" evidence="1">
    <location>
        <begin position="12"/>
        <end position="35"/>
    </location>
</feature>
<feature type="transmembrane region" description="Helical" evidence="1">
    <location>
        <begin position="87"/>
        <end position="111"/>
    </location>
</feature>
<sequence length="186" mass="21613">MKLKETIYFTEMINKICVLPFIAFAFAIVFFPKLIMSSMMIDDPNAAEKIFLGRFVWAPTMLNIIPVAYTQSLDLKAYSRGWICRKIYICGSLFLAKISTAVIMFKFYGFSVFSEGKEISLGIYFYCGFPILAGTVWLLMEVNFEYGVYLRQKSMARWNGIRNRFAGRYRVREDDDDFKCISNINN</sequence>
<evidence type="ECO:0000256" key="1">
    <source>
        <dbReference type="SAM" id="Phobius"/>
    </source>
</evidence>
<comment type="caution">
    <text evidence="2">The sequence shown here is derived from an EMBL/GenBank/DDBJ whole genome shotgun (WGS) entry which is preliminary data.</text>
</comment>
<keyword evidence="1" id="KW-0472">Membrane</keyword>
<dbReference type="EMBL" id="JBJXBP010000005">
    <property type="protein sequence ID" value="KAL3828947.1"/>
    <property type="molecule type" value="Genomic_DNA"/>
</dbReference>
<keyword evidence="3" id="KW-1185">Reference proteome</keyword>
<feature type="transmembrane region" description="Helical" evidence="1">
    <location>
        <begin position="55"/>
        <end position="75"/>
    </location>
</feature>
<dbReference type="AlphaFoldDB" id="A0ABD3SWF5"/>
<evidence type="ECO:0000313" key="3">
    <source>
        <dbReference type="Proteomes" id="UP001634393"/>
    </source>
</evidence>